<evidence type="ECO:0000313" key="2">
    <source>
        <dbReference type="EMBL" id="PFX15098.1"/>
    </source>
</evidence>
<dbReference type="GO" id="GO:0046983">
    <property type="term" value="F:protein dimerization activity"/>
    <property type="evidence" value="ECO:0007669"/>
    <property type="project" value="InterPro"/>
</dbReference>
<keyword evidence="2" id="KW-0808">Transferase</keyword>
<dbReference type="GO" id="GO:0016301">
    <property type="term" value="F:kinase activity"/>
    <property type="evidence" value="ECO:0007669"/>
    <property type="project" value="UniProtKB-KW"/>
</dbReference>
<evidence type="ECO:0000259" key="1">
    <source>
        <dbReference type="Pfam" id="PF05699"/>
    </source>
</evidence>
<dbReference type="SUPFAM" id="SSF53098">
    <property type="entry name" value="Ribonuclease H-like"/>
    <property type="match status" value="1"/>
</dbReference>
<sequence length="435" mass="49314">MARGDPVCSKQDCSPYDIGLVLGEIGNYSPQDKMKFTESVWKPVVIRFLDTNKTIREEFIGYYLCEEGTTGEAIKDIIIPVGDLGLTMEDCHGQCYDGAGNMAGRLNGASSLIRAEHEKAIYVHCMNHRLNLCIANTCQLPIVRNMMDIMMKLQQKAMDLLKAKDQLALLKSVLGEMNTNIDDKHHELHQEAVALARQARHAKLCSFRGRAFVMGEIMEWKGMDHRGDVIPDSLEATLEDIDKDAYVNIYFILKVLITIPISSTPCERSISSLRNLKNYLRNTMTQDRLNGLALMHAHSDMDFDLDRIIDLFAEIHPSISISIVSTSKTVVAVLDQMLNPYWSYLPKRQENYETEEEREAIEGVWNTISDAPLNCHFYYHILDGDEGGPPPKILASDGHQQIENYFNWRDKSCLHAIAMSNNKEALHHPVVRMVI</sequence>
<dbReference type="AlphaFoldDB" id="A0A2B4RFE0"/>
<dbReference type="PANTHER" id="PTHR46289">
    <property type="entry name" value="52 KDA REPRESSOR OF THE INHIBITOR OF THE PROTEIN KINASE-LIKE PROTEIN-RELATED"/>
    <property type="match status" value="1"/>
</dbReference>
<evidence type="ECO:0000313" key="3">
    <source>
        <dbReference type="Proteomes" id="UP000225706"/>
    </source>
</evidence>
<accession>A0A2B4RFE0</accession>
<dbReference type="Pfam" id="PF05699">
    <property type="entry name" value="Dimer_Tnp_hAT"/>
    <property type="match status" value="1"/>
</dbReference>
<gene>
    <name evidence="2" type="primary">PRKRIR</name>
    <name evidence="2" type="ORF">AWC38_SpisGene20698</name>
</gene>
<keyword evidence="2" id="KW-0418">Kinase</keyword>
<protein>
    <submittedName>
        <fullName evidence="2">52 kDa repressor of the inhibitor of the protein kinase</fullName>
    </submittedName>
</protein>
<comment type="caution">
    <text evidence="2">The sequence shown here is derived from an EMBL/GenBank/DDBJ whole genome shotgun (WGS) entry which is preliminary data.</text>
</comment>
<dbReference type="Proteomes" id="UP000225706">
    <property type="component" value="Unassembled WGS sequence"/>
</dbReference>
<dbReference type="EMBL" id="LSMT01000686">
    <property type="protein sequence ID" value="PFX15098.1"/>
    <property type="molecule type" value="Genomic_DNA"/>
</dbReference>
<dbReference type="OrthoDB" id="5986682at2759"/>
<dbReference type="PANTHER" id="PTHR46289:SF14">
    <property type="entry name" value="DUF4371 DOMAIN-CONTAINING PROTEIN"/>
    <property type="match status" value="1"/>
</dbReference>
<proteinExistence type="predicted"/>
<dbReference type="InterPro" id="IPR008906">
    <property type="entry name" value="HATC_C_dom"/>
</dbReference>
<keyword evidence="3" id="KW-1185">Reference proteome</keyword>
<organism evidence="2 3">
    <name type="scientific">Stylophora pistillata</name>
    <name type="common">Smooth cauliflower coral</name>
    <dbReference type="NCBI Taxonomy" id="50429"/>
    <lineage>
        <taxon>Eukaryota</taxon>
        <taxon>Metazoa</taxon>
        <taxon>Cnidaria</taxon>
        <taxon>Anthozoa</taxon>
        <taxon>Hexacorallia</taxon>
        <taxon>Scleractinia</taxon>
        <taxon>Astrocoeniina</taxon>
        <taxon>Pocilloporidae</taxon>
        <taxon>Stylophora</taxon>
    </lineage>
</organism>
<feature type="domain" description="HAT C-terminal dimerisation" evidence="1">
    <location>
        <begin position="245"/>
        <end position="301"/>
    </location>
</feature>
<dbReference type="STRING" id="50429.A0A2B4RFE0"/>
<name>A0A2B4RFE0_STYPI</name>
<dbReference type="InterPro" id="IPR012337">
    <property type="entry name" value="RNaseH-like_sf"/>
</dbReference>
<reference evidence="3" key="1">
    <citation type="journal article" date="2017" name="bioRxiv">
        <title>Comparative analysis of the genomes of Stylophora pistillata and Acropora digitifera provides evidence for extensive differences between species of corals.</title>
        <authorList>
            <person name="Voolstra C.R."/>
            <person name="Li Y."/>
            <person name="Liew Y.J."/>
            <person name="Baumgarten S."/>
            <person name="Zoccola D."/>
            <person name="Flot J.-F."/>
            <person name="Tambutte S."/>
            <person name="Allemand D."/>
            <person name="Aranda M."/>
        </authorList>
    </citation>
    <scope>NUCLEOTIDE SEQUENCE [LARGE SCALE GENOMIC DNA]</scope>
</reference>
<dbReference type="InterPro" id="IPR052958">
    <property type="entry name" value="IFN-induced_PKR_regulator"/>
</dbReference>